<dbReference type="SUPFAM" id="SSF57701">
    <property type="entry name" value="Zn2/Cys6 DNA-binding domain"/>
    <property type="match status" value="1"/>
</dbReference>
<dbReference type="Pfam" id="PF04082">
    <property type="entry name" value="Fungal_trans"/>
    <property type="match status" value="1"/>
</dbReference>
<evidence type="ECO:0000256" key="4">
    <source>
        <dbReference type="ARBA" id="ARBA00023015"/>
    </source>
</evidence>
<reference evidence="10" key="1">
    <citation type="journal article" date="2020" name="Stud. Mycol.">
        <title>101 Dothideomycetes genomes: a test case for predicting lifestyles and emergence of pathogens.</title>
        <authorList>
            <person name="Haridas S."/>
            <person name="Albert R."/>
            <person name="Binder M."/>
            <person name="Bloem J."/>
            <person name="Labutti K."/>
            <person name="Salamov A."/>
            <person name="Andreopoulos B."/>
            <person name="Baker S."/>
            <person name="Barry K."/>
            <person name="Bills G."/>
            <person name="Bluhm B."/>
            <person name="Cannon C."/>
            <person name="Castanera R."/>
            <person name="Culley D."/>
            <person name="Daum C."/>
            <person name="Ezra D."/>
            <person name="Gonzalez J."/>
            <person name="Henrissat B."/>
            <person name="Kuo A."/>
            <person name="Liang C."/>
            <person name="Lipzen A."/>
            <person name="Lutzoni F."/>
            <person name="Magnuson J."/>
            <person name="Mondo S."/>
            <person name="Nolan M."/>
            <person name="Ohm R."/>
            <person name="Pangilinan J."/>
            <person name="Park H.-J."/>
            <person name="Ramirez L."/>
            <person name="Alfaro M."/>
            <person name="Sun H."/>
            <person name="Tritt A."/>
            <person name="Yoshinaga Y."/>
            <person name="Zwiers L.-H."/>
            <person name="Turgeon B."/>
            <person name="Goodwin S."/>
            <person name="Spatafora J."/>
            <person name="Crous P."/>
            <person name="Grigoriev I."/>
        </authorList>
    </citation>
    <scope>NUCLEOTIDE SEQUENCE</scope>
    <source>
        <strain evidence="10">CBS 121739</strain>
    </source>
</reference>
<dbReference type="SMART" id="SM00066">
    <property type="entry name" value="GAL4"/>
    <property type="match status" value="1"/>
</dbReference>
<feature type="region of interest" description="Disordered" evidence="8">
    <location>
        <begin position="153"/>
        <end position="172"/>
    </location>
</feature>
<dbReference type="EMBL" id="ML996577">
    <property type="protein sequence ID" value="KAF2755337.1"/>
    <property type="molecule type" value="Genomic_DNA"/>
</dbReference>
<dbReference type="GeneID" id="54486729"/>
<organism evidence="10 11">
    <name type="scientific">Pseudovirgaria hyperparasitica</name>
    <dbReference type="NCBI Taxonomy" id="470096"/>
    <lineage>
        <taxon>Eukaryota</taxon>
        <taxon>Fungi</taxon>
        <taxon>Dikarya</taxon>
        <taxon>Ascomycota</taxon>
        <taxon>Pezizomycotina</taxon>
        <taxon>Dothideomycetes</taxon>
        <taxon>Dothideomycetes incertae sedis</taxon>
        <taxon>Acrospermales</taxon>
        <taxon>Acrospermaceae</taxon>
        <taxon>Pseudovirgaria</taxon>
    </lineage>
</organism>
<dbReference type="GO" id="GO:0006351">
    <property type="term" value="P:DNA-templated transcription"/>
    <property type="evidence" value="ECO:0007669"/>
    <property type="project" value="InterPro"/>
</dbReference>
<dbReference type="PROSITE" id="PS50048">
    <property type="entry name" value="ZN2_CY6_FUNGAL_2"/>
    <property type="match status" value="1"/>
</dbReference>
<dbReference type="GO" id="GO:0000981">
    <property type="term" value="F:DNA-binding transcription factor activity, RNA polymerase II-specific"/>
    <property type="evidence" value="ECO:0007669"/>
    <property type="project" value="InterPro"/>
</dbReference>
<feature type="compositionally biased region" description="Polar residues" evidence="8">
    <location>
        <begin position="670"/>
        <end position="688"/>
    </location>
</feature>
<dbReference type="Gene3D" id="4.10.240.10">
    <property type="entry name" value="Zn(2)-C6 fungal-type DNA-binding domain"/>
    <property type="match status" value="1"/>
</dbReference>
<keyword evidence="3" id="KW-0862">Zinc</keyword>
<dbReference type="GO" id="GO:0005634">
    <property type="term" value="C:nucleus"/>
    <property type="evidence" value="ECO:0007669"/>
    <property type="project" value="UniProtKB-SubCell"/>
</dbReference>
<evidence type="ECO:0000256" key="1">
    <source>
        <dbReference type="ARBA" id="ARBA00004123"/>
    </source>
</evidence>
<evidence type="ECO:0000256" key="7">
    <source>
        <dbReference type="ARBA" id="ARBA00023242"/>
    </source>
</evidence>
<dbReference type="CDD" id="cd00067">
    <property type="entry name" value="GAL4"/>
    <property type="match status" value="1"/>
</dbReference>
<accession>A0A6A6W180</accession>
<dbReference type="PANTHER" id="PTHR31313:SF81">
    <property type="entry name" value="TY1 ENHANCER ACTIVATOR"/>
    <property type="match status" value="1"/>
</dbReference>
<evidence type="ECO:0000256" key="2">
    <source>
        <dbReference type="ARBA" id="ARBA00022723"/>
    </source>
</evidence>
<protein>
    <recommendedName>
        <fullName evidence="9">Zn(2)-C6 fungal-type domain-containing protein</fullName>
    </recommendedName>
</protein>
<evidence type="ECO:0000259" key="9">
    <source>
        <dbReference type="PROSITE" id="PS50048"/>
    </source>
</evidence>
<feature type="region of interest" description="Disordered" evidence="8">
    <location>
        <begin position="670"/>
        <end position="691"/>
    </location>
</feature>
<dbReference type="PROSITE" id="PS00463">
    <property type="entry name" value="ZN2_CY6_FUNGAL_1"/>
    <property type="match status" value="1"/>
</dbReference>
<dbReference type="RefSeq" id="XP_033597788.1">
    <property type="nucleotide sequence ID" value="XM_033745675.1"/>
</dbReference>
<feature type="compositionally biased region" description="Low complexity" evidence="8">
    <location>
        <begin position="773"/>
        <end position="800"/>
    </location>
</feature>
<dbReference type="GO" id="GO:0008270">
    <property type="term" value="F:zinc ion binding"/>
    <property type="evidence" value="ECO:0007669"/>
    <property type="project" value="InterPro"/>
</dbReference>
<feature type="domain" description="Zn(2)-C6 fungal-type" evidence="9">
    <location>
        <begin position="56"/>
        <end position="87"/>
    </location>
</feature>
<dbReference type="Proteomes" id="UP000799437">
    <property type="component" value="Unassembled WGS sequence"/>
</dbReference>
<proteinExistence type="predicted"/>
<sequence length="894" mass="99041">MPDFDQLPSFSHKHQLDLSADTPQPDEQTKQGRPKGSRKKDLNDEANKKRRCISSACVPCRKRKSKCDGSTPACSACAAVYRTECRYDPSSDHRRKGVYKRDIDNLKTRNSTLQTLIQAILNYPEDEAHSLVRQIRTCESLDTVADSILARENGLEEEEEEEGEPASPDEYVEPTFESHLSGKMGDLLLEDGTRRYIGGTSVLLNVGMDSEFDNQFMAPALQDHYASGSPATSWTNITSDADLVTHLLNMYFTWHYTFFTTLSKSLFYRDFFLGKPHHSSTQQPEYCSPLLVNAMLALGCHFTSMPGARENKDDSATSGDHFFREAKRLLMEGDLHEKPRLSTVQALALMSVREAGCGREAKGWVYSGMSFRMACDLGLHLDSGSMPSSKQSEEAEDARRITFWGCFLFDKCWSNYLGRLPQLTRNIITVPKFDVFPTEDAETWSAYTDSGYSQAHAQPSRTRAVGRQISALCEISADLINNFYNPTDIDKSKNKQAELKKLSDIHQRLETWRRELPKELEPKEGGLPSMLVMHMFFQLLYIHLFRPFLKYNPSSSPLPAHVSPRKLCTQAAATISKLLRLYKRSHGLRQICNIAVYIAHSACTIHLLNLPDKIARRDIVHGVKHLEEIAEGWLCARRALGILNILAQKWKVDLPEDAATVLERADSKFGSYQGSHTTPTTSPRSLQGVNPAEPTQAPYAMTSISMHTVPNYYTINNSMGYTTAGVNPNTYADPYATTRALPPNTVANFAQIQQARQLLQASPRSGQHITLSNTAASSSLSTTANSTPPTTTGTTGGSPSEIFGDQQLVPRNEDQWYLRDQSQLASGFGNWDFGDSFGISNTGNHIGGVASAFGGGQQVFSQANVASGAGLAGVLGSLEGLNGLGNDNEADWYQ</sequence>
<feature type="region of interest" description="Disordered" evidence="8">
    <location>
        <begin position="1"/>
        <end position="47"/>
    </location>
</feature>
<dbReference type="CDD" id="cd12148">
    <property type="entry name" value="fungal_TF_MHR"/>
    <property type="match status" value="1"/>
</dbReference>
<evidence type="ECO:0000256" key="8">
    <source>
        <dbReference type="SAM" id="MobiDB-lite"/>
    </source>
</evidence>
<dbReference type="InterPro" id="IPR036864">
    <property type="entry name" value="Zn2-C6_fun-type_DNA-bd_sf"/>
</dbReference>
<dbReference type="InterPro" id="IPR007219">
    <property type="entry name" value="XnlR_reg_dom"/>
</dbReference>
<keyword evidence="4" id="KW-0805">Transcription regulation</keyword>
<name>A0A6A6W180_9PEZI</name>
<keyword evidence="2" id="KW-0479">Metal-binding</keyword>
<keyword evidence="7" id="KW-0539">Nucleus</keyword>
<dbReference type="GO" id="GO:0003677">
    <property type="term" value="F:DNA binding"/>
    <property type="evidence" value="ECO:0007669"/>
    <property type="project" value="UniProtKB-KW"/>
</dbReference>
<keyword evidence="6" id="KW-0804">Transcription</keyword>
<comment type="subcellular location">
    <subcellularLocation>
        <location evidence="1">Nucleus</location>
    </subcellularLocation>
</comment>
<evidence type="ECO:0000313" key="11">
    <source>
        <dbReference type="Proteomes" id="UP000799437"/>
    </source>
</evidence>
<evidence type="ECO:0000256" key="5">
    <source>
        <dbReference type="ARBA" id="ARBA00023125"/>
    </source>
</evidence>
<feature type="region of interest" description="Disordered" evidence="8">
    <location>
        <begin position="773"/>
        <end position="802"/>
    </location>
</feature>
<feature type="compositionally biased region" description="Acidic residues" evidence="8">
    <location>
        <begin position="155"/>
        <end position="164"/>
    </location>
</feature>
<dbReference type="InterPro" id="IPR051615">
    <property type="entry name" value="Transcr_Regulatory_Elem"/>
</dbReference>
<dbReference type="InterPro" id="IPR001138">
    <property type="entry name" value="Zn2Cys6_DnaBD"/>
</dbReference>
<evidence type="ECO:0000256" key="6">
    <source>
        <dbReference type="ARBA" id="ARBA00023163"/>
    </source>
</evidence>
<evidence type="ECO:0000256" key="3">
    <source>
        <dbReference type="ARBA" id="ARBA00022833"/>
    </source>
</evidence>
<evidence type="ECO:0000313" key="10">
    <source>
        <dbReference type="EMBL" id="KAF2755337.1"/>
    </source>
</evidence>
<keyword evidence="11" id="KW-1185">Reference proteome</keyword>
<dbReference type="AlphaFoldDB" id="A0A6A6W180"/>
<dbReference type="PANTHER" id="PTHR31313">
    <property type="entry name" value="TY1 ENHANCER ACTIVATOR"/>
    <property type="match status" value="1"/>
</dbReference>
<dbReference type="SMART" id="SM00906">
    <property type="entry name" value="Fungal_trans"/>
    <property type="match status" value="1"/>
</dbReference>
<dbReference type="Pfam" id="PF00172">
    <property type="entry name" value="Zn_clus"/>
    <property type="match status" value="1"/>
</dbReference>
<dbReference type="OrthoDB" id="2162761at2759"/>
<keyword evidence="5" id="KW-0238">DNA-binding</keyword>
<gene>
    <name evidence="10" type="ORF">EJ05DRAFT_488121</name>
</gene>